<dbReference type="InterPro" id="IPR015421">
    <property type="entry name" value="PyrdxlP-dep_Trfase_major"/>
</dbReference>
<gene>
    <name evidence="3" type="ORF">JQS30_10090</name>
</gene>
<dbReference type="PANTHER" id="PTHR30244:SF34">
    <property type="entry name" value="DTDP-4-AMINO-4,6-DIDEOXYGALACTOSE TRANSAMINASE"/>
    <property type="match status" value="1"/>
</dbReference>
<dbReference type="SUPFAM" id="SSF53383">
    <property type="entry name" value="PLP-dependent transferases"/>
    <property type="match status" value="1"/>
</dbReference>
<dbReference type="RefSeq" id="WP_213170162.1">
    <property type="nucleotide sequence ID" value="NZ_CP070496.1"/>
</dbReference>
<accession>A0A895XK19</accession>
<keyword evidence="4" id="KW-1185">Reference proteome</keyword>
<sequence length="443" mass="48012">MITDFPSTPLHPPAESERAAELAAFGGPAMIESNARKTLFPVITKEDVLNMMLSQKQQPQKVVDAFTESYREYVGATFALPTAAGTSSLHLALVGAGVEPGDEVIVPAFTFIATAQAVVAAHAIPVFVDIDPVTYCMDPQSAARAITPRTAAIMPVHVHGLPADMSALRVITNEHGLALVEDASHAHSAKIGDQVAGSIGDTAGQSLMADKNFPVGGEGGIAFFSTEEAYHRASEYMARHGIDYSMAPIVAAFGTSQLRRLPYYDQVRARNAALLGEALTATELFAPPVVPKGHVHSYNMYRISLCPERVGLEDLPIHAVKEAVHELLVAEGVPAREWQNTPIPCHLPFQQRRGFSGSNGIGYPFTLNDKSEPASQPEDFPTTLSMLESTLVLCRELRSPVEYERILRYAEAFAKVSQRPDAIRKLVSQGEYPRPYRKAARLG</sequence>
<dbReference type="InterPro" id="IPR000653">
    <property type="entry name" value="DegT/StrS_aminotransferase"/>
</dbReference>
<evidence type="ECO:0000313" key="4">
    <source>
        <dbReference type="Proteomes" id="UP000662939"/>
    </source>
</evidence>
<dbReference type="AlphaFoldDB" id="A0A895XK19"/>
<protein>
    <submittedName>
        <fullName evidence="3">DegT/DnrJ/EryC1/StrS family aminotransferase</fullName>
    </submittedName>
</protein>
<comment type="cofactor">
    <cofactor evidence="1">
        <name>pyridoxal 5'-phosphate</name>
        <dbReference type="ChEBI" id="CHEBI:597326"/>
    </cofactor>
</comment>
<dbReference type="EMBL" id="CP070496">
    <property type="protein sequence ID" value="QSB04162.1"/>
    <property type="molecule type" value="Genomic_DNA"/>
</dbReference>
<name>A0A895XK19_9ACTN</name>
<proteinExistence type="inferred from homology"/>
<evidence type="ECO:0000256" key="1">
    <source>
        <dbReference type="ARBA" id="ARBA00001933"/>
    </source>
</evidence>
<dbReference type="GO" id="GO:0008483">
    <property type="term" value="F:transaminase activity"/>
    <property type="evidence" value="ECO:0007669"/>
    <property type="project" value="UniProtKB-KW"/>
</dbReference>
<evidence type="ECO:0000256" key="2">
    <source>
        <dbReference type="RuleBase" id="RU004508"/>
    </source>
</evidence>
<dbReference type="GO" id="GO:0030170">
    <property type="term" value="F:pyridoxal phosphate binding"/>
    <property type="evidence" value="ECO:0007669"/>
    <property type="project" value="TreeGrafter"/>
</dbReference>
<keyword evidence="3" id="KW-0032">Aminotransferase</keyword>
<dbReference type="GO" id="GO:0000271">
    <property type="term" value="P:polysaccharide biosynthetic process"/>
    <property type="evidence" value="ECO:0007669"/>
    <property type="project" value="TreeGrafter"/>
</dbReference>
<dbReference type="InterPro" id="IPR015424">
    <property type="entry name" value="PyrdxlP-dep_Trfase"/>
</dbReference>
<dbReference type="KEGG" id="nav:JQS30_10090"/>
<reference evidence="3" key="1">
    <citation type="submission" date="2021-02" db="EMBL/GenBank/DDBJ databases">
        <title>Natronoglycomyces albus gen. nov., sp. nov, a haloalkaliphilic actinobacterium from a soda solonchak soil.</title>
        <authorList>
            <person name="Sorokin D.Y."/>
            <person name="Khijniak T.V."/>
            <person name="Zakharycheva A.P."/>
            <person name="Boueva O.V."/>
            <person name="Ariskina E.V."/>
            <person name="Hahnke R.L."/>
            <person name="Bunk B."/>
            <person name="Sproer C."/>
            <person name="Schumann P."/>
            <person name="Evtushenko L.I."/>
            <person name="Kublanov I.V."/>
        </authorList>
    </citation>
    <scope>NUCLEOTIDE SEQUENCE</scope>
    <source>
        <strain evidence="3">DSM 106290</strain>
    </source>
</reference>
<keyword evidence="2" id="KW-0663">Pyridoxal phosphate</keyword>
<comment type="similarity">
    <text evidence="2">Belongs to the DegT/DnrJ/EryC1 family.</text>
</comment>
<dbReference type="InterPro" id="IPR015422">
    <property type="entry name" value="PyrdxlP-dep_Trfase_small"/>
</dbReference>
<dbReference type="PANTHER" id="PTHR30244">
    <property type="entry name" value="TRANSAMINASE"/>
    <property type="match status" value="1"/>
</dbReference>
<evidence type="ECO:0000313" key="3">
    <source>
        <dbReference type="EMBL" id="QSB04162.1"/>
    </source>
</evidence>
<organism evidence="3 4">
    <name type="scientific">Natronoglycomyces albus</name>
    <dbReference type="NCBI Taxonomy" id="2811108"/>
    <lineage>
        <taxon>Bacteria</taxon>
        <taxon>Bacillati</taxon>
        <taxon>Actinomycetota</taxon>
        <taxon>Actinomycetes</taxon>
        <taxon>Glycomycetales</taxon>
        <taxon>Glycomycetaceae</taxon>
        <taxon>Natronoglycomyces</taxon>
    </lineage>
</organism>
<dbReference type="Gene3D" id="3.90.1150.10">
    <property type="entry name" value="Aspartate Aminotransferase, domain 1"/>
    <property type="match status" value="1"/>
</dbReference>
<dbReference type="Proteomes" id="UP000662939">
    <property type="component" value="Chromosome"/>
</dbReference>
<dbReference type="Gene3D" id="3.40.640.10">
    <property type="entry name" value="Type I PLP-dependent aspartate aminotransferase-like (Major domain)"/>
    <property type="match status" value="1"/>
</dbReference>
<dbReference type="CDD" id="cd00616">
    <property type="entry name" value="AHBA_syn"/>
    <property type="match status" value="1"/>
</dbReference>
<dbReference type="Pfam" id="PF01041">
    <property type="entry name" value="DegT_DnrJ_EryC1"/>
    <property type="match status" value="1"/>
</dbReference>
<keyword evidence="3" id="KW-0808">Transferase</keyword>